<reference evidence="2 3" key="1">
    <citation type="submission" date="2015-01" db="EMBL/GenBank/DDBJ databases">
        <title>The Genome Sequence of Exophiala mesophila CBS40295.</title>
        <authorList>
            <consortium name="The Broad Institute Genomics Platform"/>
            <person name="Cuomo C."/>
            <person name="de Hoog S."/>
            <person name="Gorbushina A."/>
            <person name="Stielow B."/>
            <person name="Teixiera M."/>
            <person name="Abouelleil A."/>
            <person name="Chapman S.B."/>
            <person name="Priest M."/>
            <person name="Young S.K."/>
            <person name="Wortman J."/>
            <person name="Nusbaum C."/>
            <person name="Birren B."/>
        </authorList>
    </citation>
    <scope>NUCLEOTIDE SEQUENCE [LARGE SCALE GENOMIC DNA]</scope>
    <source>
        <strain evidence="2 3">CBS 40295</strain>
    </source>
</reference>
<evidence type="ECO:0000313" key="3">
    <source>
        <dbReference type="Proteomes" id="UP000054302"/>
    </source>
</evidence>
<proteinExistence type="predicted"/>
<dbReference type="HOGENOM" id="CLU_2687849_0_0_1"/>
<sequence>MTGKECRESSPPTTTAKPEASMLNTLVFRKLKGALERDPEVDLLQQIPISYSARLQARKAVAAALGDDPPPPES</sequence>
<dbReference type="OrthoDB" id="5341676at2759"/>
<protein>
    <submittedName>
        <fullName evidence="2">Uncharacterized protein</fullName>
    </submittedName>
</protein>
<dbReference type="EMBL" id="KN847520">
    <property type="protein sequence ID" value="KIV97130.1"/>
    <property type="molecule type" value="Genomic_DNA"/>
</dbReference>
<dbReference type="RefSeq" id="XP_016228704.1">
    <property type="nucleotide sequence ID" value="XM_016365055.1"/>
</dbReference>
<evidence type="ECO:0000313" key="2">
    <source>
        <dbReference type="EMBL" id="KIV97130.1"/>
    </source>
</evidence>
<name>A0A0D1X5S2_EXOME</name>
<feature type="region of interest" description="Disordered" evidence="1">
    <location>
        <begin position="1"/>
        <end position="21"/>
    </location>
</feature>
<accession>A0A0D1X5S2</accession>
<organism evidence="2 3">
    <name type="scientific">Exophiala mesophila</name>
    <name type="common">Black yeast-like fungus</name>
    <dbReference type="NCBI Taxonomy" id="212818"/>
    <lineage>
        <taxon>Eukaryota</taxon>
        <taxon>Fungi</taxon>
        <taxon>Dikarya</taxon>
        <taxon>Ascomycota</taxon>
        <taxon>Pezizomycotina</taxon>
        <taxon>Eurotiomycetes</taxon>
        <taxon>Chaetothyriomycetidae</taxon>
        <taxon>Chaetothyriales</taxon>
        <taxon>Herpotrichiellaceae</taxon>
        <taxon>Exophiala</taxon>
    </lineage>
</organism>
<dbReference type="Proteomes" id="UP000054302">
    <property type="component" value="Unassembled WGS sequence"/>
</dbReference>
<dbReference type="GeneID" id="27318763"/>
<gene>
    <name evidence="2" type="ORF">PV10_00918</name>
</gene>
<keyword evidence="3" id="KW-1185">Reference proteome</keyword>
<dbReference type="VEuPathDB" id="FungiDB:PV10_00918"/>
<evidence type="ECO:0000256" key="1">
    <source>
        <dbReference type="SAM" id="MobiDB-lite"/>
    </source>
</evidence>
<dbReference type="AlphaFoldDB" id="A0A0D1X5S2"/>